<dbReference type="AlphaFoldDB" id="A0A3P8BAR0"/>
<gene>
    <name evidence="1" type="ORF">SMTD_LOCUS4191</name>
</gene>
<sequence>MLSVNMQLNVYMNHVIDGQVFYKEKNHHLVVLIFQINSLQHYKHIHIYFL</sequence>
<evidence type="ECO:0000313" key="2">
    <source>
        <dbReference type="Proteomes" id="UP000269396"/>
    </source>
</evidence>
<protein>
    <submittedName>
        <fullName evidence="1">Uncharacterized protein</fullName>
    </submittedName>
</protein>
<dbReference type="EMBL" id="UZAL01010569">
    <property type="protein sequence ID" value="VDP03865.1"/>
    <property type="molecule type" value="Genomic_DNA"/>
</dbReference>
<reference evidence="1 2" key="1">
    <citation type="submission" date="2018-11" db="EMBL/GenBank/DDBJ databases">
        <authorList>
            <consortium name="Pathogen Informatics"/>
        </authorList>
    </citation>
    <scope>NUCLEOTIDE SEQUENCE [LARGE SCALE GENOMIC DNA]</scope>
    <source>
        <strain>Denwood</strain>
        <strain evidence="2">Zambia</strain>
    </source>
</reference>
<dbReference type="Proteomes" id="UP000269396">
    <property type="component" value="Unassembled WGS sequence"/>
</dbReference>
<accession>A0A3P8BAR0</accession>
<keyword evidence="2" id="KW-1185">Reference proteome</keyword>
<evidence type="ECO:0000313" key="1">
    <source>
        <dbReference type="EMBL" id="VDP03865.1"/>
    </source>
</evidence>
<organism evidence="1 2">
    <name type="scientific">Schistosoma mattheei</name>
    <dbReference type="NCBI Taxonomy" id="31246"/>
    <lineage>
        <taxon>Eukaryota</taxon>
        <taxon>Metazoa</taxon>
        <taxon>Spiralia</taxon>
        <taxon>Lophotrochozoa</taxon>
        <taxon>Platyhelminthes</taxon>
        <taxon>Trematoda</taxon>
        <taxon>Digenea</taxon>
        <taxon>Strigeidida</taxon>
        <taxon>Schistosomatoidea</taxon>
        <taxon>Schistosomatidae</taxon>
        <taxon>Schistosoma</taxon>
    </lineage>
</organism>
<proteinExistence type="predicted"/>
<name>A0A3P8BAR0_9TREM</name>